<reference evidence="16 17" key="1">
    <citation type="submission" date="2015-01" db="EMBL/GenBank/DDBJ databases">
        <title>Genome sequence of Anoxybacillus ayderensis strain AB04.</title>
        <authorList>
            <person name="Belduz A.O."/>
            <person name="Canakci S."/>
            <person name="Chan K.-G."/>
            <person name="Kahar U.M."/>
            <person name="Yaakob A.S."/>
            <person name="Chan C.S."/>
            <person name="Goh K.M."/>
        </authorList>
    </citation>
    <scope>NUCLEOTIDE SEQUENCE [LARGE SCALE GENOMIC DNA]</scope>
    <source>
        <strain evidence="16 17">AB04</strain>
    </source>
</reference>
<dbReference type="Gene3D" id="3.30.230.10">
    <property type="match status" value="1"/>
</dbReference>
<evidence type="ECO:0000256" key="10">
    <source>
        <dbReference type="ARBA" id="ARBA00022840"/>
    </source>
</evidence>
<evidence type="ECO:0000256" key="4">
    <source>
        <dbReference type="ARBA" id="ARBA00017858"/>
    </source>
</evidence>
<dbReference type="InterPro" id="IPR000870">
    <property type="entry name" value="Homoserine_kinase"/>
</dbReference>
<organism evidence="16 17">
    <name type="scientific">Anoxybacillus ayderensis</name>
    <dbReference type="NCBI Taxonomy" id="265546"/>
    <lineage>
        <taxon>Bacteria</taxon>
        <taxon>Bacillati</taxon>
        <taxon>Bacillota</taxon>
        <taxon>Bacilli</taxon>
        <taxon>Bacillales</taxon>
        <taxon>Anoxybacillaceae</taxon>
        <taxon>Anoxybacillus</taxon>
    </lineage>
</organism>
<keyword evidence="17" id="KW-1185">Reference proteome</keyword>
<accession>A0A0D0GZA6</accession>
<evidence type="ECO:0000256" key="7">
    <source>
        <dbReference type="ARBA" id="ARBA00022697"/>
    </source>
</evidence>
<comment type="pathway">
    <text evidence="1 13">Amino-acid biosynthesis; L-threonine biosynthesis; L-threonine from L-aspartate: step 4/5.</text>
</comment>
<dbReference type="Proteomes" id="UP000032047">
    <property type="component" value="Unassembled WGS sequence"/>
</dbReference>
<keyword evidence="9 13" id="KW-0418">Kinase</keyword>
<comment type="caution">
    <text evidence="16">The sequence shown here is derived from an EMBL/GenBank/DDBJ whole genome shotgun (WGS) entry which is preliminary data.</text>
</comment>
<keyword evidence="7 13" id="KW-0791">Threonine biosynthesis</keyword>
<feature type="domain" description="GHMP kinase N-terminal" evidence="14">
    <location>
        <begin position="61"/>
        <end position="143"/>
    </location>
</feature>
<dbReference type="NCBIfam" id="TIGR00191">
    <property type="entry name" value="thrB"/>
    <property type="match status" value="1"/>
</dbReference>
<dbReference type="SUPFAM" id="SSF54211">
    <property type="entry name" value="Ribosomal protein S5 domain 2-like"/>
    <property type="match status" value="1"/>
</dbReference>
<dbReference type="EMBL" id="JXTG01000007">
    <property type="protein sequence ID" value="KIP21201.1"/>
    <property type="molecule type" value="Genomic_DNA"/>
</dbReference>
<evidence type="ECO:0000259" key="14">
    <source>
        <dbReference type="Pfam" id="PF00288"/>
    </source>
</evidence>
<dbReference type="PRINTS" id="PR00958">
    <property type="entry name" value="HOMSERKINASE"/>
</dbReference>
<dbReference type="Pfam" id="PF08544">
    <property type="entry name" value="GHMP_kinases_C"/>
    <property type="match status" value="1"/>
</dbReference>
<evidence type="ECO:0000313" key="16">
    <source>
        <dbReference type="EMBL" id="KIP21201.1"/>
    </source>
</evidence>
<dbReference type="GO" id="GO:0005524">
    <property type="term" value="F:ATP binding"/>
    <property type="evidence" value="ECO:0007669"/>
    <property type="project" value="UniProtKB-UniRule"/>
</dbReference>
<dbReference type="InterPro" id="IPR006203">
    <property type="entry name" value="GHMP_knse_ATP-bd_CS"/>
</dbReference>
<dbReference type="UniPathway" id="UPA00050">
    <property type="reaction ID" value="UER00064"/>
</dbReference>
<comment type="function">
    <text evidence="12 13">Catalyzes the ATP-dependent phosphorylation of L-homoserine to L-homoserine phosphate.</text>
</comment>
<keyword evidence="6 13" id="KW-0808">Transferase</keyword>
<dbReference type="InterPro" id="IPR036554">
    <property type="entry name" value="GHMP_kinase_C_sf"/>
</dbReference>
<dbReference type="GO" id="GO:0004413">
    <property type="term" value="F:homoserine kinase activity"/>
    <property type="evidence" value="ECO:0007669"/>
    <property type="project" value="UniProtKB-UniRule"/>
</dbReference>
<comment type="similarity">
    <text evidence="2 13">Belongs to the GHMP kinase family. Homoserine kinase subfamily.</text>
</comment>
<keyword evidence="13" id="KW-0963">Cytoplasm</keyword>
<keyword evidence="8 13" id="KW-0547">Nucleotide-binding</keyword>
<keyword evidence="10 13" id="KW-0067">ATP-binding</keyword>
<name>A0A0D0GZA6_9BACL</name>
<protein>
    <recommendedName>
        <fullName evidence="4 13">Homoserine kinase</fullName>
        <shortName evidence="13">HK</shortName>
        <shortName evidence="13">HSK</shortName>
        <ecNumber evidence="3 13">2.7.1.39</ecNumber>
    </recommendedName>
</protein>
<evidence type="ECO:0000313" key="17">
    <source>
        <dbReference type="Proteomes" id="UP000032047"/>
    </source>
</evidence>
<dbReference type="GO" id="GO:0005737">
    <property type="term" value="C:cytoplasm"/>
    <property type="evidence" value="ECO:0007669"/>
    <property type="project" value="UniProtKB-SubCell"/>
</dbReference>
<dbReference type="GO" id="GO:0009088">
    <property type="term" value="P:threonine biosynthetic process"/>
    <property type="evidence" value="ECO:0007669"/>
    <property type="project" value="UniProtKB-UniRule"/>
</dbReference>
<keyword evidence="5 13" id="KW-0028">Amino-acid biosynthesis</keyword>
<comment type="catalytic activity">
    <reaction evidence="11 13">
        <text>L-homoserine + ATP = O-phospho-L-homoserine + ADP + H(+)</text>
        <dbReference type="Rhea" id="RHEA:13985"/>
        <dbReference type="ChEBI" id="CHEBI:15378"/>
        <dbReference type="ChEBI" id="CHEBI:30616"/>
        <dbReference type="ChEBI" id="CHEBI:57476"/>
        <dbReference type="ChEBI" id="CHEBI:57590"/>
        <dbReference type="ChEBI" id="CHEBI:456216"/>
        <dbReference type="EC" id="2.7.1.39"/>
    </reaction>
</comment>
<dbReference type="PANTHER" id="PTHR20861">
    <property type="entry name" value="HOMOSERINE/4-DIPHOSPHOCYTIDYL-2-C-METHYL-D-ERYTHRITOL KINASE"/>
    <property type="match status" value="1"/>
</dbReference>
<dbReference type="AlphaFoldDB" id="A0A0D0GZA6"/>
<evidence type="ECO:0000256" key="6">
    <source>
        <dbReference type="ARBA" id="ARBA00022679"/>
    </source>
</evidence>
<proteinExistence type="inferred from homology"/>
<gene>
    <name evidence="13" type="primary">thrB</name>
    <name evidence="16" type="ORF">JV16_01695</name>
</gene>
<dbReference type="EC" id="2.7.1.39" evidence="3 13"/>
<dbReference type="InterPro" id="IPR014721">
    <property type="entry name" value="Ribsml_uS5_D2-typ_fold_subgr"/>
</dbReference>
<dbReference type="InterPro" id="IPR006204">
    <property type="entry name" value="GHMP_kinase_N_dom"/>
</dbReference>
<evidence type="ECO:0000256" key="12">
    <source>
        <dbReference type="ARBA" id="ARBA00049954"/>
    </source>
</evidence>
<dbReference type="PANTHER" id="PTHR20861:SF1">
    <property type="entry name" value="HOMOSERINE KINASE"/>
    <property type="match status" value="1"/>
</dbReference>
<dbReference type="Pfam" id="PF00288">
    <property type="entry name" value="GHMP_kinases_N"/>
    <property type="match status" value="1"/>
</dbReference>
<dbReference type="InterPro" id="IPR013750">
    <property type="entry name" value="GHMP_kinase_C_dom"/>
</dbReference>
<dbReference type="SUPFAM" id="SSF55060">
    <property type="entry name" value="GHMP Kinase, C-terminal domain"/>
    <property type="match status" value="1"/>
</dbReference>
<evidence type="ECO:0000256" key="11">
    <source>
        <dbReference type="ARBA" id="ARBA00049375"/>
    </source>
</evidence>
<evidence type="ECO:0000256" key="13">
    <source>
        <dbReference type="HAMAP-Rule" id="MF_00384"/>
    </source>
</evidence>
<evidence type="ECO:0000256" key="8">
    <source>
        <dbReference type="ARBA" id="ARBA00022741"/>
    </source>
</evidence>
<comment type="subcellular location">
    <subcellularLocation>
        <location evidence="13">Cytoplasm</location>
    </subcellularLocation>
</comment>
<dbReference type="PATRIC" id="fig|265546.4.peg.1691"/>
<evidence type="ECO:0000256" key="2">
    <source>
        <dbReference type="ARBA" id="ARBA00007370"/>
    </source>
</evidence>
<evidence type="ECO:0000256" key="5">
    <source>
        <dbReference type="ARBA" id="ARBA00022605"/>
    </source>
</evidence>
<evidence type="ECO:0000259" key="15">
    <source>
        <dbReference type="Pfam" id="PF08544"/>
    </source>
</evidence>
<sequence>MNDGEMLKIVVPGSTANLGPGFDSIGLAVSLHLTLEVVRAEMWEFVPKTSEVKSIPTGESNLIYQVANELARQYGVALPPCRVFVSSNIPFTRGLGSSAAAIVAAIELANELGRLDLSQEEKMRVASVYEGHPDNVGASLYGGVVIGSHLKDRTHIVHIPSIPVDLIAVIPTYELETKKSRTVLPSAFTREQAVEASAISNVLVAALFTNHWSLVGEMMDADLFHQPYRECLVPELPHVRTVAKRNGAFGVALSGAGPTVLCFAEQGRGKEVYDALVATFLHCDVRMLSVETKGSCVYKMALEK</sequence>
<dbReference type="Gene3D" id="3.30.70.890">
    <property type="entry name" value="GHMP kinase, C-terminal domain"/>
    <property type="match status" value="1"/>
</dbReference>
<feature type="domain" description="GHMP kinase C-terminal" evidence="15">
    <location>
        <begin position="204"/>
        <end position="279"/>
    </location>
</feature>
<evidence type="ECO:0000256" key="1">
    <source>
        <dbReference type="ARBA" id="ARBA00005015"/>
    </source>
</evidence>
<evidence type="ECO:0000256" key="3">
    <source>
        <dbReference type="ARBA" id="ARBA00012078"/>
    </source>
</evidence>
<evidence type="ECO:0000256" key="9">
    <source>
        <dbReference type="ARBA" id="ARBA00022777"/>
    </source>
</evidence>
<dbReference type="PIRSF" id="PIRSF000676">
    <property type="entry name" value="Homoser_kin"/>
    <property type="match status" value="1"/>
</dbReference>
<dbReference type="InterPro" id="IPR020568">
    <property type="entry name" value="Ribosomal_Su5_D2-typ_SF"/>
</dbReference>
<dbReference type="HAMAP" id="MF_00384">
    <property type="entry name" value="Homoser_kinase"/>
    <property type="match status" value="1"/>
</dbReference>
<feature type="binding site" evidence="13">
    <location>
        <begin position="90"/>
        <end position="100"/>
    </location>
    <ligand>
        <name>ATP</name>
        <dbReference type="ChEBI" id="CHEBI:30616"/>
    </ligand>
</feature>
<dbReference type="RefSeq" id="WP_021093635.1">
    <property type="nucleotide sequence ID" value="NZ_ANOC01000001.1"/>
</dbReference>
<dbReference type="PROSITE" id="PS00627">
    <property type="entry name" value="GHMP_KINASES_ATP"/>
    <property type="match status" value="1"/>
</dbReference>